<keyword evidence="2" id="KW-1185">Reference proteome</keyword>
<sequence length="112" mass="13081">MVQHRAATSTDGFHMKKSWTNEFGRVRGIGASCKTWKYRRQDVSNASRHLAALANQQTQPLSDNQTLHFIWFWFHAKQKNFSGFYHRQVRFIQMTLGCEDAGCRWKGPCQTD</sequence>
<protein>
    <submittedName>
        <fullName evidence="1">Uncharacterized protein</fullName>
    </submittedName>
</protein>
<gene>
    <name evidence="1" type="ORF">OUZ56_017653</name>
</gene>
<evidence type="ECO:0000313" key="1">
    <source>
        <dbReference type="EMBL" id="KAK4028373.1"/>
    </source>
</evidence>
<organism evidence="1 2">
    <name type="scientific">Daphnia magna</name>
    <dbReference type="NCBI Taxonomy" id="35525"/>
    <lineage>
        <taxon>Eukaryota</taxon>
        <taxon>Metazoa</taxon>
        <taxon>Ecdysozoa</taxon>
        <taxon>Arthropoda</taxon>
        <taxon>Crustacea</taxon>
        <taxon>Branchiopoda</taxon>
        <taxon>Diplostraca</taxon>
        <taxon>Cladocera</taxon>
        <taxon>Anomopoda</taxon>
        <taxon>Daphniidae</taxon>
        <taxon>Daphnia</taxon>
    </lineage>
</organism>
<dbReference type="Proteomes" id="UP001234178">
    <property type="component" value="Unassembled WGS sequence"/>
</dbReference>
<reference evidence="1 2" key="1">
    <citation type="journal article" date="2023" name="Nucleic Acids Res.">
        <title>The hologenome of Daphnia magna reveals possible DNA methylation and microbiome-mediated evolution of the host genome.</title>
        <authorList>
            <person name="Chaturvedi A."/>
            <person name="Li X."/>
            <person name="Dhandapani V."/>
            <person name="Marshall H."/>
            <person name="Kissane S."/>
            <person name="Cuenca-Cambronero M."/>
            <person name="Asole G."/>
            <person name="Calvet F."/>
            <person name="Ruiz-Romero M."/>
            <person name="Marangio P."/>
            <person name="Guigo R."/>
            <person name="Rago D."/>
            <person name="Mirbahai L."/>
            <person name="Eastwood N."/>
            <person name="Colbourne J.K."/>
            <person name="Zhou J."/>
            <person name="Mallon E."/>
            <person name="Orsini L."/>
        </authorList>
    </citation>
    <scope>NUCLEOTIDE SEQUENCE [LARGE SCALE GENOMIC DNA]</scope>
    <source>
        <strain evidence="1">LRV0_1</strain>
    </source>
</reference>
<dbReference type="EMBL" id="JAOYFB010000038">
    <property type="protein sequence ID" value="KAK4028373.1"/>
    <property type="molecule type" value="Genomic_DNA"/>
</dbReference>
<evidence type="ECO:0000313" key="2">
    <source>
        <dbReference type="Proteomes" id="UP001234178"/>
    </source>
</evidence>
<comment type="caution">
    <text evidence="1">The sequence shown here is derived from an EMBL/GenBank/DDBJ whole genome shotgun (WGS) entry which is preliminary data.</text>
</comment>
<name>A0ABR0ATD1_9CRUS</name>
<proteinExistence type="predicted"/>
<accession>A0ABR0ATD1</accession>